<evidence type="ECO:0000313" key="3">
    <source>
        <dbReference type="Proteomes" id="UP000479190"/>
    </source>
</evidence>
<sequence>MDGNSGNNNGEQRRSYAAVVAGGGGGERTPSVSLTASGGERGGAELCTSLRQRGGKGQPRCGGRAGELSLQGRAWRLSVVTTRAGGDAGGGGLRRVASNLSGCPSGGGGDLGGLGGERRPRGFPLPPTGVVAANRRLVEARSQAMATSQRAGLAPAHAVTRRGTSSEPRQQHRHGGGAV</sequence>
<protein>
    <submittedName>
        <fullName evidence="2">Uncharacterized protein</fullName>
    </submittedName>
</protein>
<gene>
    <name evidence="2" type="ORF">TBRA_LOCUS10419</name>
</gene>
<accession>A0A6H5IUY7</accession>
<evidence type="ECO:0000256" key="1">
    <source>
        <dbReference type="SAM" id="MobiDB-lite"/>
    </source>
</evidence>
<feature type="region of interest" description="Disordered" evidence="1">
    <location>
        <begin position="1"/>
        <end position="43"/>
    </location>
</feature>
<dbReference type="AlphaFoldDB" id="A0A6H5IUY7"/>
<proteinExistence type="predicted"/>
<name>A0A6H5IUY7_9HYME</name>
<reference evidence="2 3" key="1">
    <citation type="submission" date="2020-02" db="EMBL/GenBank/DDBJ databases">
        <authorList>
            <person name="Ferguson B K."/>
        </authorList>
    </citation>
    <scope>NUCLEOTIDE SEQUENCE [LARGE SCALE GENOMIC DNA]</scope>
</reference>
<keyword evidence="3" id="KW-1185">Reference proteome</keyword>
<organism evidence="2 3">
    <name type="scientific">Trichogramma brassicae</name>
    <dbReference type="NCBI Taxonomy" id="86971"/>
    <lineage>
        <taxon>Eukaryota</taxon>
        <taxon>Metazoa</taxon>
        <taxon>Ecdysozoa</taxon>
        <taxon>Arthropoda</taxon>
        <taxon>Hexapoda</taxon>
        <taxon>Insecta</taxon>
        <taxon>Pterygota</taxon>
        <taxon>Neoptera</taxon>
        <taxon>Endopterygota</taxon>
        <taxon>Hymenoptera</taxon>
        <taxon>Apocrita</taxon>
        <taxon>Proctotrupomorpha</taxon>
        <taxon>Chalcidoidea</taxon>
        <taxon>Trichogrammatidae</taxon>
        <taxon>Trichogramma</taxon>
    </lineage>
</organism>
<dbReference type="EMBL" id="CADCXV010000919">
    <property type="protein sequence ID" value="CAB0038645.1"/>
    <property type="molecule type" value="Genomic_DNA"/>
</dbReference>
<feature type="compositionally biased region" description="Gly residues" evidence="1">
    <location>
        <begin position="104"/>
        <end position="115"/>
    </location>
</feature>
<evidence type="ECO:0000313" key="2">
    <source>
        <dbReference type="EMBL" id="CAB0038645.1"/>
    </source>
</evidence>
<feature type="compositionally biased region" description="Polar residues" evidence="1">
    <location>
        <begin position="1"/>
        <end position="10"/>
    </location>
</feature>
<dbReference type="Proteomes" id="UP000479190">
    <property type="component" value="Unassembled WGS sequence"/>
</dbReference>
<feature type="region of interest" description="Disordered" evidence="1">
    <location>
        <begin position="144"/>
        <end position="179"/>
    </location>
</feature>
<feature type="region of interest" description="Disordered" evidence="1">
    <location>
        <begin position="100"/>
        <end position="128"/>
    </location>
</feature>